<evidence type="ECO:0000256" key="1">
    <source>
        <dbReference type="SAM" id="Phobius"/>
    </source>
</evidence>
<gene>
    <name evidence="2" type="ORF">LCGC14_0422390</name>
</gene>
<organism evidence="2">
    <name type="scientific">marine sediment metagenome</name>
    <dbReference type="NCBI Taxonomy" id="412755"/>
    <lineage>
        <taxon>unclassified sequences</taxon>
        <taxon>metagenomes</taxon>
        <taxon>ecological metagenomes</taxon>
    </lineage>
</organism>
<keyword evidence="1" id="KW-0472">Membrane</keyword>
<dbReference type="AlphaFoldDB" id="A0A0F9SWS9"/>
<proteinExistence type="predicted"/>
<reference evidence="2" key="1">
    <citation type="journal article" date="2015" name="Nature">
        <title>Complex archaea that bridge the gap between prokaryotes and eukaryotes.</title>
        <authorList>
            <person name="Spang A."/>
            <person name="Saw J.H."/>
            <person name="Jorgensen S.L."/>
            <person name="Zaremba-Niedzwiedzka K."/>
            <person name="Martijn J."/>
            <person name="Lind A.E."/>
            <person name="van Eijk R."/>
            <person name="Schleper C."/>
            <person name="Guy L."/>
            <person name="Ettema T.J."/>
        </authorList>
    </citation>
    <scope>NUCLEOTIDE SEQUENCE</scope>
</reference>
<accession>A0A0F9SWS9</accession>
<keyword evidence="1" id="KW-0812">Transmembrane</keyword>
<feature type="transmembrane region" description="Helical" evidence="1">
    <location>
        <begin position="33"/>
        <end position="54"/>
    </location>
</feature>
<keyword evidence="1" id="KW-1133">Transmembrane helix</keyword>
<protein>
    <submittedName>
        <fullName evidence="2">Uncharacterized protein</fullName>
    </submittedName>
</protein>
<name>A0A0F9SWS9_9ZZZZ</name>
<feature type="transmembrane region" description="Helical" evidence="1">
    <location>
        <begin position="7"/>
        <end position="27"/>
    </location>
</feature>
<comment type="caution">
    <text evidence="2">The sequence shown here is derived from an EMBL/GenBank/DDBJ whole genome shotgun (WGS) entry which is preliminary data.</text>
</comment>
<evidence type="ECO:0000313" key="2">
    <source>
        <dbReference type="EMBL" id="KKN71329.1"/>
    </source>
</evidence>
<dbReference type="EMBL" id="LAZR01000386">
    <property type="protein sequence ID" value="KKN71329.1"/>
    <property type="molecule type" value="Genomic_DNA"/>
</dbReference>
<sequence length="65" mass="7144">MQTKIQSAIYNISLLVVGALTATSSLLPTWIRILAAIVIILYIALFLTSVVVLVRQKMASKTRNL</sequence>